<proteinExistence type="predicted"/>
<dbReference type="STRING" id="1423739.FC85_GL000557"/>
<dbReference type="GO" id="GO:0016747">
    <property type="term" value="F:acyltransferase activity, transferring groups other than amino-acyl groups"/>
    <property type="evidence" value="ECO:0007669"/>
    <property type="project" value="InterPro"/>
</dbReference>
<dbReference type="Proteomes" id="UP000052013">
    <property type="component" value="Unassembled WGS sequence"/>
</dbReference>
<name>A0A0R1S6X7_9LACO</name>
<dbReference type="Pfam" id="PF13673">
    <property type="entry name" value="Acetyltransf_10"/>
    <property type="match status" value="1"/>
</dbReference>
<comment type="caution">
    <text evidence="2">The sequence shown here is derived from an EMBL/GenBank/DDBJ whole genome shotgun (WGS) entry which is preliminary data.</text>
</comment>
<gene>
    <name evidence="2" type="ORF">FC85_GL000557</name>
</gene>
<dbReference type="RefSeq" id="WP_057865030.1">
    <property type="nucleotide sequence ID" value="NZ_AZEY01000077.1"/>
</dbReference>
<dbReference type="CDD" id="cd04301">
    <property type="entry name" value="NAT_SF"/>
    <property type="match status" value="1"/>
</dbReference>
<evidence type="ECO:0000313" key="3">
    <source>
        <dbReference type="Proteomes" id="UP000052013"/>
    </source>
</evidence>
<dbReference type="InterPro" id="IPR052564">
    <property type="entry name" value="N-acetyltrans/Recomb-assoc"/>
</dbReference>
<evidence type="ECO:0000259" key="1">
    <source>
        <dbReference type="PROSITE" id="PS51186"/>
    </source>
</evidence>
<dbReference type="EMBL" id="AZEY01000077">
    <property type="protein sequence ID" value="KRL65062.1"/>
    <property type="molecule type" value="Genomic_DNA"/>
</dbReference>
<sequence>MKIREYHLKDKNQVIQMMTTTIQSVNSKDYDQSQINVWSAIDPKRWDAGLTNYLALVAIQNNQIVGFADMDLSGYLDQLFVDRNYQRQGIARQLVTTLEKRSPAASFSSFASITARPFFEAVGYHVVKKHIAELRGETFINYFMIK</sequence>
<dbReference type="Gene3D" id="3.40.630.30">
    <property type="match status" value="1"/>
</dbReference>
<dbReference type="AlphaFoldDB" id="A0A0R1S6X7"/>
<dbReference type="SUPFAM" id="SSF55729">
    <property type="entry name" value="Acyl-CoA N-acyltransferases (Nat)"/>
    <property type="match status" value="1"/>
</dbReference>
<keyword evidence="2" id="KW-0808">Transferase</keyword>
<accession>A0A0R1S6X7</accession>
<dbReference type="PANTHER" id="PTHR43451">
    <property type="entry name" value="ACETYLTRANSFERASE (GNAT) FAMILY PROTEIN"/>
    <property type="match status" value="1"/>
</dbReference>
<evidence type="ECO:0000313" key="2">
    <source>
        <dbReference type="EMBL" id="KRL65062.1"/>
    </source>
</evidence>
<organism evidence="2 3">
    <name type="scientific">Lentilactobacillus diolivorans DSM 14421</name>
    <dbReference type="NCBI Taxonomy" id="1423739"/>
    <lineage>
        <taxon>Bacteria</taxon>
        <taxon>Bacillati</taxon>
        <taxon>Bacillota</taxon>
        <taxon>Bacilli</taxon>
        <taxon>Lactobacillales</taxon>
        <taxon>Lactobacillaceae</taxon>
        <taxon>Lentilactobacillus</taxon>
    </lineage>
</organism>
<dbReference type="PATRIC" id="fig|1423739.3.peg.585"/>
<dbReference type="PROSITE" id="PS51186">
    <property type="entry name" value="GNAT"/>
    <property type="match status" value="1"/>
</dbReference>
<protein>
    <submittedName>
        <fullName evidence="2">Acetyltransferase</fullName>
    </submittedName>
</protein>
<dbReference type="PANTHER" id="PTHR43451:SF1">
    <property type="entry name" value="ACETYLTRANSFERASE"/>
    <property type="match status" value="1"/>
</dbReference>
<reference evidence="2 3" key="1">
    <citation type="journal article" date="2015" name="Genome Announc.">
        <title>Expanding the biotechnology potential of lactobacilli through comparative genomics of 213 strains and associated genera.</title>
        <authorList>
            <person name="Sun Z."/>
            <person name="Harris H.M."/>
            <person name="McCann A."/>
            <person name="Guo C."/>
            <person name="Argimon S."/>
            <person name="Zhang W."/>
            <person name="Yang X."/>
            <person name="Jeffery I.B."/>
            <person name="Cooney J.C."/>
            <person name="Kagawa T.F."/>
            <person name="Liu W."/>
            <person name="Song Y."/>
            <person name="Salvetti E."/>
            <person name="Wrobel A."/>
            <person name="Rasinkangas P."/>
            <person name="Parkhill J."/>
            <person name="Rea M.C."/>
            <person name="O'Sullivan O."/>
            <person name="Ritari J."/>
            <person name="Douillard F.P."/>
            <person name="Paul Ross R."/>
            <person name="Yang R."/>
            <person name="Briner A.E."/>
            <person name="Felis G.E."/>
            <person name="de Vos W.M."/>
            <person name="Barrangou R."/>
            <person name="Klaenhammer T.R."/>
            <person name="Caufield P.W."/>
            <person name="Cui Y."/>
            <person name="Zhang H."/>
            <person name="O'Toole P.W."/>
        </authorList>
    </citation>
    <scope>NUCLEOTIDE SEQUENCE [LARGE SCALE GENOMIC DNA]</scope>
    <source>
        <strain evidence="2 3">DSM 14421</strain>
    </source>
</reference>
<dbReference type="InterPro" id="IPR016181">
    <property type="entry name" value="Acyl_CoA_acyltransferase"/>
</dbReference>
<feature type="domain" description="N-acetyltransferase" evidence="1">
    <location>
        <begin position="1"/>
        <end position="146"/>
    </location>
</feature>
<dbReference type="InterPro" id="IPR000182">
    <property type="entry name" value="GNAT_dom"/>
</dbReference>